<sequence>MQVSLVVSTVGLLPTWNIYYRSTSW</sequence>
<dbReference type="EMBL" id="GGEC01054461">
    <property type="protein sequence ID" value="MBX34945.1"/>
    <property type="molecule type" value="Transcribed_RNA"/>
</dbReference>
<name>A0A2P2MXK1_RHIMU</name>
<organism evidence="1">
    <name type="scientific">Rhizophora mucronata</name>
    <name type="common">Asiatic mangrove</name>
    <dbReference type="NCBI Taxonomy" id="61149"/>
    <lineage>
        <taxon>Eukaryota</taxon>
        <taxon>Viridiplantae</taxon>
        <taxon>Streptophyta</taxon>
        <taxon>Embryophyta</taxon>
        <taxon>Tracheophyta</taxon>
        <taxon>Spermatophyta</taxon>
        <taxon>Magnoliopsida</taxon>
        <taxon>eudicotyledons</taxon>
        <taxon>Gunneridae</taxon>
        <taxon>Pentapetalae</taxon>
        <taxon>rosids</taxon>
        <taxon>fabids</taxon>
        <taxon>Malpighiales</taxon>
        <taxon>Rhizophoraceae</taxon>
        <taxon>Rhizophora</taxon>
    </lineage>
</organism>
<accession>A0A2P2MXK1</accession>
<protein>
    <submittedName>
        <fullName evidence="1">Uncharacterized protein</fullName>
    </submittedName>
</protein>
<dbReference type="AlphaFoldDB" id="A0A2P2MXK1"/>
<proteinExistence type="predicted"/>
<evidence type="ECO:0000313" key="1">
    <source>
        <dbReference type="EMBL" id="MBX34945.1"/>
    </source>
</evidence>
<reference evidence="1" key="1">
    <citation type="submission" date="2018-02" db="EMBL/GenBank/DDBJ databases">
        <title>Rhizophora mucronata_Transcriptome.</title>
        <authorList>
            <person name="Meera S.P."/>
            <person name="Sreeshan A."/>
            <person name="Augustine A."/>
        </authorList>
    </citation>
    <scope>NUCLEOTIDE SEQUENCE</scope>
    <source>
        <tissue evidence="1">Leaf</tissue>
    </source>
</reference>